<organism evidence="2 3">
    <name type="scientific">Bos mutus</name>
    <name type="common">wild yak</name>
    <dbReference type="NCBI Taxonomy" id="72004"/>
    <lineage>
        <taxon>Eukaryota</taxon>
        <taxon>Metazoa</taxon>
        <taxon>Chordata</taxon>
        <taxon>Craniata</taxon>
        <taxon>Vertebrata</taxon>
        <taxon>Euteleostomi</taxon>
        <taxon>Mammalia</taxon>
        <taxon>Eutheria</taxon>
        <taxon>Laurasiatheria</taxon>
        <taxon>Artiodactyla</taxon>
        <taxon>Ruminantia</taxon>
        <taxon>Pecora</taxon>
        <taxon>Bovidae</taxon>
        <taxon>Bovinae</taxon>
        <taxon>Bos</taxon>
    </lineage>
</organism>
<proteinExistence type="predicted"/>
<dbReference type="EMBL" id="VBQZ03000999">
    <property type="protein sequence ID" value="MXQ99758.1"/>
    <property type="molecule type" value="Genomic_DNA"/>
</dbReference>
<dbReference type="AlphaFoldDB" id="A0A6B0SAE5"/>
<name>A0A6B0SAE5_9CETA</name>
<feature type="region of interest" description="Disordered" evidence="1">
    <location>
        <begin position="1"/>
        <end position="27"/>
    </location>
</feature>
<sequence>MGSGKGACRKHSVGPGKGTSVLSEGTPFPLCCQRKRTSTSGMALDSVRHWNRTDCGQVLHWNRTDRGQVLHWNRTDRGQVLHWNRTDSGQVLHWNRTDSGQVLHTVVNIVVTSHR</sequence>
<accession>A0A6B0SAE5</accession>
<evidence type="ECO:0000313" key="3">
    <source>
        <dbReference type="Proteomes" id="UP000322234"/>
    </source>
</evidence>
<evidence type="ECO:0000313" key="2">
    <source>
        <dbReference type="EMBL" id="MXQ99758.1"/>
    </source>
</evidence>
<protein>
    <submittedName>
        <fullName evidence="2">Uncharacterized protein</fullName>
    </submittedName>
</protein>
<gene>
    <name evidence="2" type="ORF">E5288_WYG015384</name>
</gene>
<dbReference type="Proteomes" id="UP000322234">
    <property type="component" value="Unassembled WGS sequence"/>
</dbReference>
<keyword evidence="3" id="KW-1185">Reference proteome</keyword>
<evidence type="ECO:0000256" key="1">
    <source>
        <dbReference type="SAM" id="MobiDB-lite"/>
    </source>
</evidence>
<comment type="caution">
    <text evidence="2">The sequence shown here is derived from an EMBL/GenBank/DDBJ whole genome shotgun (WGS) entry which is preliminary data.</text>
</comment>
<reference evidence="2" key="1">
    <citation type="submission" date="2019-10" db="EMBL/GenBank/DDBJ databases">
        <title>The sequence and de novo assembly of the wild yak genome.</title>
        <authorList>
            <person name="Liu Y."/>
        </authorList>
    </citation>
    <scope>NUCLEOTIDE SEQUENCE [LARGE SCALE GENOMIC DNA]</scope>
    <source>
        <strain evidence="2">WY2019</strain>
    </source>
</reference>